<name>A0A7X3MX95_9HYPH</name>
<evidence type="ECO:0000313" key="1">
    <source>
        <dbReference type="EMBL" id="MXQ14939.1"/>
    </source>
</evidence>
<dbReference type="EMBL" id="WURB01000088">
    <property type="protein sequence ID" value="MXQ14939.1"/>
    <property type="molecule type" value="Genomic_DNA"/>
</dbReference>
<dbReference type="RefSeq" id="WP_160888636.1">
    <property type="nucleotide sequence ID" value="NZ_WURB01000088.1"/>
</dbReference>
<sequence>MDNLAFLRAALTDGPKEPGHLVDDVVRFISIKARFPNIPQEFGDVVE</sequence>
<reference evidence="1 2" key="2">
    <citation type="submission" date="2020-01" db="EMBL/GenBank/DDBJ databases">
        <title>Microvirga sp. nov., an arsenate reduction bacterium isolated from Tibet hotspring sediments.</title>
        <authorList>
            <person name="Xian W.-D."/>
            <person name="Li W.-J."/>
        </authorList>
    </citation>
    <scope>NUCLEOTIDE SEQUENCE [LARGE SCALE GENOMIC DNA]</scope>
    <source>
        <strain evidence="1 2">KCTC 23863</strain>
    </source>
</reference>
<dbReference type="Proteomes" id="UP000436483">
    <property type="component" value="Unassembled WGS sequence"/>
</dbReference>
<dbReference type="AlphaFoldDB" id="A0A7X3MX95"/>
<accession>A0A7X3MX95</accession>
<protein>
    <submittedName>
        <fullName evidence="1">Uncharacterized protein</fullName>
    </submittedName>
</protein>
<proteinExistence type="predicted"/>
<gene>
    <name evidence="1" type="ORF">GR328_26620</name>
</gene>
<organism evidence="1 2">
    <name type="scientific">Microvirga makkahensis</name>
    <dbReference type="NCBI Taxonomy" id="1128670"/>
    <lineage>
        <taxon>Bacteria</taxon>
        <taxon>Pseudomonadati</taxon>
        <taxon>Pseudomonadota</taxon>
        <taxon>Alphaproteobacteria</taxon>
        <taxon>Hyphomicrobiales</taxon>
        <taxon>Methylobacteriaceae</taxon>
        <taxon>Microvirga</taxon>
    </lineage>
</organism>
<comment type="caution">
    <text evidence="1">The sequence shown here is derived from an EMBL/GenBank/DDBJ whole genome shotgun (WGS) entry which is preliminary data.</text>
</comment>
<reference evidence="1 2" key="1">
    <citation type="submission" date="2019-12" db="EMBL/GenBank/DDBJ databases">
        <authorList>
            <person name="Yuan C.-G."/>
        </authorList>
    </citation>
    <scope>NUCLEOTIDE SEQUENCE [LARGE SCALE GENOMIC DNA]</scope>
    <source>
        <strain evidence="1 2">KCTC 23863</strain>
    </source>
</reference>
<keyword evidence="2" id="KW-1185">Reference proteome</keyword>
<evidence type="ECO:0000313" key="2">
    <source>
        <dbReference type="Proteomes" id="UP000436483"/>
    </source>
</evidence>